<keyword evidence="1" id="KW-1133">Transmembrane helix</keyword>
<evidence type="ECO:0000256" key="1">
    <source>
        <dbReference type="SAM" id="Phobius"/>
    </source>
</evidence>
<organism evidence="2 3">
    <name type="scientific">Stegodyphus mimosarum</name>
    <name type="common">African social velvet spider</name>
    <dbReference type="NCBI Taxonomy" id="407821"/>
    <lineage>
        <taxon>Eukaryota</taxon>
        <taxon>Metazoa</taxon>
        <taxon>Ecdysozoa</taxon>
        <taxon>Arthropoda</taxon>
        <taxon>Chelicerata</taxon>
        <taxon>Arachnida</taxon>
        <taxon>Araneae</taxon>
        <taxon>Araneomorphae</taxon>
        <taxon>Entelegynae</taxon>
        <taxon>Eresoidea</taxon>
        <taxon>Eresidae</taxon>
        <taxon>Stegodyphus</taxon>
    </lineage>
</organism>
<evidence type="ECO:0000313" key="2">
    <source>
        <dbReference type="EMBL" id="KFM59108.1"/>
    </source>
</evidence>
<keyword evidence="1" id="KW-0472">Membrane</keyword>
<accession>A0A087T1W9</accession>
<name>A0A087T1W9_STEMI</name>
<protein>
    <submittedName>
        <fullName evidence="2">Uncharacterized protein</fullName>
    </submittedName>
</protein>
<dbReference type="EMBL" id="KK113016">
    <property type="protein sequence ID" value="KFM59108.1"/>
    <property type="molecule type" value="Genomic_DNA"/>
</dbReference>
<gene>
    <name evidence="2" type="ORF">X975_02858</name>
</gene>
<sequence length="68" mass="7958">MKLGKLLLIWCLKHLPITRATFCLLTVIVFVDFIWLRVKTSSCSNNITFSCYSKQHDDQFMTDMKSIL</sequence>
<dbReference type="AlphaFoldDB" id="A0A087T1W9"/>
<feature type="non-terminal residue" evidence="2">
    <location>
        <position position="68"/>
    </location>
</feature>
<proteinExistence type="predicted"/>
<feature type="transmembrane region" description="Helical" evidence="1">
    <location>
        <begin position="20"/>
        <end position="38"/>
    </location>
</feature>
<reference evidence="2 3" key="1">
    <citation type="submission" date="2013-11" db="EMBL/GenBank/DDBJ databases">
        <title>Genome sequencing of Stegodyphus mimosarum.</title>
        <authorList>
            <person name="Bechsgaard J."/>
        </authorList>
    </citation>
    <scope>NUCLEOTIDE SEQUENCE [LARGE SCALE GENOMIC DNA]</scope>
</reference>
<evidence type="ECO:0000313" key="3">
    <source>
        <dbReference type="Proteomes" id="UP000054359"/>
    </source>
</evidence>
<keyword evidence="3" id="KW-1185">Reference proteome</keyword>
<keyword evidence="1" id="KW-0812">Transmembrane</keyword>
<dbReference type="Proteomes" id="UP000054359">
    <property type="component" value="Unassembled WGS sequence"/>
</dbReference>